<evidence type="ECO:0000313" key="3">
    <source>
        <dbReference type="Proteomes" id="UP001500707"/>
    </source>
</evidence>
<organism evidence="2 3">
    <name type="scientific">Streptomyces osmaniensis</name>
    <dbReference type="NCBI Taxonomy" id="593134"/>
    <lineage>
        <taxon>Bacteria</taxon>
        <taxon>Bacillati</taxon>
        <taxon>Actinomycetota</taxon>
        <taxon>Actinomycetes</taxon>
        <taxon>Kitasatosporales</taxon>
        <taxon>Streptomycetaceae</taxon>
        <taxon>Streptomyces</taxon>
    </lineage>
</organism>
<evidence type="ECO:0000313" key="2">
    <source>
        <dbReference type="EMBL" id="GAA3590896.1"/>
    </source>
</evidence>
<comment type="caution">
    <text evidence="2">The sequence shown here is derived from an EMBL/GenBank/DDBJ whole genome shotgun (WGS) entry which is preliminary data.</text>
</comment>
<accession>A0ABP6YVN7</accession>
<sequence>MTEKIRAPWTPEQVTALNEFQQRGGIHPFTCGGDHAPGSPLLVAYADGWRCPQPYGEACDYRQDWAHAFMADPSAWPLFPFGERHGPTPEEMAATQVPEQVGALQDRLRNAHRERRAKEHQLDGIRRALCDAGFMEDDDPYSHADLADVVRQAGELLDPLLREVAAARKFAGEMRDFCSPHGVATGYADRLIEAMGRAKEAR</sequence>
<reference evidence="3" key="1">
    <citation type="journal article" date="2019" name="Int. J. Syst. Evol. Microbiol.">
        <title>The Global Catalogue of Microorganisms (GCM) 10K type strain sequencing project: providing services to taxonomists for standard genome sequencing and annotation.</title>
        <authorList>
            <consortium name="The Broad Institute Genomics Platform"/>
            <consortium name="The Broad Institute Genome Sequencing Center for Infectious Disease"/>
            <person name="Wu L."/>
            <person name="Ma J."/>
        </authorList>
    </citation>
    <scope>NUCLEOTIDE SEQUENCE [LARGE SCALE GENOMIC DNA]</scope>
    <source>
        <strain evidence="3">JCM 17656</strain>
    </source>
</reference>
<keyword evidence="1" id="KW-0175">Coiled coil</keyword>
<proteinExistence type="predicted"/>
<keyword evidence="3" id="KW-1185">Reference proteome</keyword>
<dbReference type="Proteomes" id="UP001500707">
    <property type="component" value="Unassembled WGS sequence"/>
</dbReference>
<name>A0ABP6YVN7_9ACTN</name>
<dbReference type="RefSeq" id="WP_346186329.1">
    <property type="nucleotide sequence ID" value="NZ_BAABCE010000027.1"/>
</dbReference>
<feature type="coiled-coil region" evidence="1">
    <location>
        <begin position="101"/>
        <end position="128"/>
    </location>
</feature>
<gene>
    <name evidence="2" type="ORF">GCM10022295_85690</name>
</gene>
<protein>
    <submittedName>
        <fullName evidence="2">Uncharacterized protein</fullName>
    </submittedName>
</protein>
<dbReference type="EMBL" id="BAABCE010000027">
    <property type="protein sequence ID" value="GAA3590896.1"/>
    <property type="molecule type" value="Genomic_DNA"/>
</dbReference>
<evidence type="ECO:0000256" key="1">
    <source>
        <dbReference type="SAM" id="Coils"/>
    </source>
</evidence>